<dbReference type="Proteomes" id="UP000737113">
    <property type="component" value="Unassembled WGS sequence"/>
</dbReference>
<evidence type="ECO:0000313" key="6">
    <source>
        <dbReference type="EMBL" id="NMH66329.1"/>
    </source>
</evidence>
<evidence type="ECO:0000256" key="4">
    <source>
        <dbReference type="ARBA" id="ARBA00023163"/>
    </source>
</evidence>
<organism evidence="6 7">
    <name type="scientific">Shewanella salipaludis</name>
    <dbReference type="NCBI Taxonomy" id="2723052"/>
    <lineage>
        <taxon>Bacteria</taxon>
        <taxon>Pseudomonadati</taxon>
        <taxon>Pseudomonadota</taxon>
        <taxon>Gammaproteobacteria</taxon>
        <taxon>Alteromonadales</taxon>
        <taxon>Shewanellaceae</taxon>
        <taxon>Shewanella</taxon>
    </lineage>
</organism>
<dbReference type="PANTHER" id="PTHR30537">
    <property type="entry name" value="HTH-TYPE TRANSCRIPTIONAL REGULATOR"/>
    <property type="match status" value="1"/>
</dbReference>
<sequence>MEHLSALPLFVTVVECGSFSAAGSKLGISKSAVSKRISQLEIGLGAQLLYRTTRSLSLTEAGERYYDSARQAVRFAREGEDAISELQQAPKGLLRVTVPMVFGRRHIAPVIPEFLRRYPGIRLQLAMDDGQTDLIAEGLDLAVRIGELEDSSLVAKRLAPCLSRLCAAPSYLAAHGTPSTPTDLAKHNCLFYSLFRGGSEWRFLGPEGEVRIEPKGNFEVNNSDAIHSVLLDGLGIANMPEFIVGDDLRSGRLVPLLPDYALPPHGIYCVYPKRKHLPAKVSALVAFLAEKLGDGSMA</sequence>
<dbReference type="CDD" id="cd08422">
    <property type="entry name" value="PBP2_CrgA_like"/>
    <property type="match status" value="1"/>
</dbReference>
<dbReference type="EMBL" id="JAAXYH010000011">
    <property type="protein sequence ID" value="NMH66329.1"/>
    <property type="molecule type" value="Genomic_DNA"/>
</dbReference>
<dbReference type="Gene3D" id="1.10.10.10">
    <property type="entry name" value="Winged helix-like DNA-binding domain superfamily/Winged helix DNA-binding domain"/>
    <property type="match status" value="1"/>
</dbReference>
<dbReference type="InterPro" id="IPR005119">
    <property type="entry name" value="LysR_subst-bd"/>
</dbReference>
<dbReference type="PANTHER" id="PTHR30537:SF5">
    <property type="entry name" value="HTH-TYPE TRANSCRIPTIONAL ACTIVATOR TTDR-RELATED"/>
    <property type="match status" value="1"/>
</dbReference>
<keyword evidence="4" id="KW-0804">Transcription</keyword>
<keyword evidence="7" id="KW-1185">Reference proteome</keyword>
<dbReference type="PROSITE" id="PS50931">
    <property type="entry name" value="HTH_LYSR"/>
    <property type="match status" value="1"/>
</dbReference>
<dbReference type="InterPro" id="IPR000847">
    <property type="entry name" value="LysR_HTH_N"/>
</dbReference>
<dbReference type="FunFam" id="3.40.190.290:FF:000001">
    <property type="entry name" value="Transcriptional regulator, LysR family"/>
    <property type="match status" value="1"/>
</dbReference>
<feature type="domain" description="HTH lysR-type" evidence="5">
    <location>
        <begin position="1"/>
        <end position="59"/>
    </location>
</feature>
<evidence type="ECO:0000259" key="5">
    <source>
        <dbReference type="PROSITE" id="PS50931"/>
    </source>
</evidence>
<dbReference type="Pfam" id="PF03466">
    <property type="entry name" value="LysR_substrate"/>
    <property type="match status" value="1"/>
</dbReference>
<reference evidence="6" key="1">
    <citation type="submission" date="2020-04" db="EMBL/GenBank/DDBJ databases">
        <title>Description of Shewanella salipaludis sp. nov., isolated from a salt marsh.</title>
        <authorList>
            <person name="Park S."/>
            <person name="Yoon J.-H."/>
        </authorList>
    </citation>
    <scope>NUCLEOTIDE SEQUENCE</scope>
    <source>
        <strain evidence="6">SHSM-M6</strain>
    </source>
</reference>
<evidence type="ECO:0000256" key="1">
    <source>
        <dbReference type="ARBA" id="ARBA00009437"/>
    </source>
</evidence>
<dbReference type="InterPro" id="IPR036390">
    <property type="entry name" value="WH_DNA-bd_sf"/>
</dbReference>
<evidence type="ECO:0000313" key="7">
    <source>
        <dbReference type="Proteomes" id="UP000737113"/>
    </source>
</evidence>
<dbReference type="InterPro" id="IPR036388">
    <property type="entry name" value="WH-like_DNA-bd_sf"/>
</dbReference>
<dbReference type="AlphaFoldDB" id="A0A972G343"/>
<evidence type="ECO:0000256" key="2">
    <source>
        <dbReference type="ARBA" id="ARBA00023015"/>
    </source>
</evidence>
<dbReference type="GO" id="GO:0003700">
    <property type="term" value="F:DNA-binding transcription factor activity"/>
    <property type="evidence" value="ECO:0007669"/>
    <property type="project" value="InterPro"/>
</dbReference>
<gene>
    <name evidence="6" type="ORF">HC757_14290</name>
</gene>
<keyword evidence="2" id="KW-0805">Transcription regulation</keyword>
<accession>A0A972G343</accession>
<protein>
    <submittedName>
        <fullName evidence="6">LysR family transcriptional regulator</fullName>
    </submittedName>
</protein>
<comment type="similarity">
    <text evidence="1">Belongs to the LysR transcriptional regulatory family.</text>
</comment>
<keyword evidence="3" id="KW-0238">DNA-binding</keyword>
<dbReference type="Pfam" id="PF00126">
    <property type="entry name" value="HTH_1"/>
    <property type="match status" value="1"/>
</dbReference>
<dbReference type="SUPFAM" id="SSF53850">
    <property type="entry name" value="Periplasmic binding protein-like II"/>
    <property type="match status" value="1"/>
</dbReference>
<comment type="caution">
    <text evidence="6">The sequence shown here is derived from an EMBL/GenBank/DDBJ whole genome shotgun (WGS) entry which is preliminary data.</text>
</comment>
<proteinExistence type="inferred from homology"/>
<name>A0A972G343_9GAMM</name>
<dbReference type="Gene3D" id="3.40.190.290">
    <property type="match status" value="1"/>
</dbReference>
<dbReference type="GO" id="GO:0043565">
    <property type="term" value="F:sequence-specific DNA binding"/>
    <property type="evidence" value="ECO:0007669"/>
    <property type="project" value="TreeGrafter"/>
</dbReference>
<evidence type="ECO:0000256" key="3">
    <source>
        <dbReference type="ARBA" id="ARBA00023125"/>
    </source>
</evidence>
<dbReference type="GO" id="GO:0006351">
    <property type="term" value="P:DNA-templated transcription"/>
    <property type="evidence" value="ECO:0007669"/>
    <property type="project" value="TreeGrafter"/>
</dbReference>
<dbReference type="RefSeq" id="WP_169565055.1">
    <property type="nucleotide sequence ID" value="NZ_JAAXYH010000011.1"/>
</dbReference>
<dbReference type="SUPFAM" id="SSF46785">
    <property type="entry name" value="Winged helix' DNA-binding domain"/>
    <property type="match status" value="1"/>
</dbReference>
<dbReference type="InterPro" id="IPR058163">
    <property type="entry name" value="LysR-type_TF_proteobact-type"/>
</dbReference>
<dbReference type="FunFam" id="1.10.10.10:FF:000001">
    <property type="entry name" value="LysR family transcriptional regulator"/>
    <property type="match status" value="1"/>
</dbReference>